<reference evidence="2" key="1">
    <citation type="journal article" date="2015" name="Proc. Natl. Acad. Sci. U.S.A.">
        <title>Genome sequencing of adzuki bean (Vigna angularis) provides insight into high starch and low fat accumulation and domestication.</title>
        <authorList>
            <person name="Yang K."/>
            <person name="Tian Z."/>
            <person name="Chen C."/>
            <person name="Luo L."/>
            <person name="Zhao B."/>
            <person name="Wang Z."/>
            <person name="Yu L."/>
            <person name="Li Y."/>
            <person name="Sun Y."/>
            <person name="Li W."/>
            <person name="Chen Y."/>
            <person name="Li Y."/>
            <person name="Zhang Y."/>
            <person name="Ai D."/>
            <person name="Zhao J."/>
            <person name="Shang C."/>
            <person name="Ma Y."/>
            <person name="Wu B."/>
            <person name="Wang M."/>
            <person name="Gao L."/>
            <person name="Sun D."/>
            <person name="Zhang P."/>
            <person name="Guo F."/>
            <person name="Wang W."/>
            <person name="Li Y."/>
            <person name="Wang J."/>
            <person name="Varshney R.K."/>
            <person name="Wang J."/>
            <person name="Ling H.Q."/>
            <person name="Wan P."/>
        </authorList>
    </citation>
    <scope>NUCLEOTIDE SEQUENCE</scope>
    <source>
        <strain evidence="2">cv. Jingnong 6</strain>
    </source>
</reference>
<evidence type="ECO:0000313" key="2">
    <source>
        <dbReference type="Proteomes" id="UP000053144"/>
    </source>
</evidence>
<organism evidence="1 2">
    <name type="scientific">Phaseolus angularis</name>
    <name type="common">Azuki bean</name>
    <name type="synonym">Vigna angularis</name>
    <dbReference type="NCBI Taxonomy" id="3914"/>
    <lineage>
        <taxon>Eukaryota</taxon>
        <taxon>Viridiplantae</taxon>
        <taxon>Streptophyta</taxon>
        <taxon>Embryophyta</taxon>
        <taxon>Tracheophyta</taxon>
        <taxon>Spermatophyta</taxon>
        <taxon>Magnoliopsida</taxon>
        <taxon>eudicotyledons</taxon>
        <taxon>Gunneridae</taxon>
        <taxon>Pentapetalae</taxon>
        <taxon>rosids</taxon>
        <taxon>fabids</taxon>
        <taxon>Fabales</taxon>
        <taxon>Fabaceae</taxon>
        <taxon>Papilionoideae</taxon>
        <taxon>50 kb inversion clade</taxon>
        <taxon>NPAAA clade</taxon>
        <taxon>indigoferoid/millettioid clade</taxon>
        <taxon>Phaseoleae</taxon>
        <taxon>Vigna</taxon>
    </lineage>
</organism>
<sequence>MGCGWRDDFHSQGNQLMLKFLKLMEVGLSLAMNGFKLDITISKLTELCLGSGGDYGKVRSGNSFIEAQQWVPNDLTRILSVDSRTSGDILKVTSSFTITGNRIPCC</sequence>
<protein>
    <submittedName>
        <fullName evidence="1">Uncharacterized protein</fullName>
    </submittedName>
</protein>
<evidence type="ECO:0000313" key="1">
    <source>
        <dbReference type="EMBL" id="KOM45801.1"/>
    </source>
</evidence>
<dbReference type="Proteomes" id="UP000053144">
    <property type="component" value="Chromosome 6"/>
</dbReference>
<name>A0A0L9USV0_PHAAN</name>
<accession>A0A0L9USV0</accession>
<proteinExistence type="predicted"/>
<dbReference type="AlphaFoldDB" id="A0A0L9USV0"/>
<dbReference type="EMBL" id="CM003376">
    <property type="protein sequence ID" value="KOM45801.1"/>
    <property type="molecule type" value="Genomic_DNA"/>
</dbReference>
<gene>
    <name evidence="1" type="ORF">LR48_Vigan06g110700</name>
</gene>
<dbReference type="Gramene" id="KOM45801">
    <property type="protein sequence ID" value="KOM45801"/>
    <property type="gene ID" value="LR48_Vigan06g110700"/>
</dbReference>